<dbReference type="InterPro" id="IPR027417">
    <property type="entry name" value="P-loop_NTPase"/>
</dbReference>
<evidence type="ECO:0000313" key="3">
    <source>
        <dbReference type="EMBL" id="MCL6285664.1"/>
    </source>
</evidence>
<evidence type="ECO:0000313" key="4">
    <source>
        <dbReference type="Proteomes" id="UP001203880"/>
    </source>
</evidence>
<dbReference type="RefSeq" id="WP_249712672.1">
    <property type="nucleotide sequence ID" value="NZ_JAMFMB010000034.1"/>
</dbReference>
<feature type="domain" description="Double-GTPase 2" evidence="2">
    <location>
        <begin position="84"/>
        <end position="314"/>
    </location>
</feature>
<keyword evidence="4" id="KW-1185">Reference proteome</keyword>
<dbReference type="InterPro" id="IPR045528">
    <property type="entry name" value="DO-GTPase2"/>
</dbReference>
<organism evidence="3 4">
    <name type="scientific">Ruegeria spongiae</name>
    <dbReference type="NCBI Taxonomy" id="2942209"/>
    <lineage>
        <taxon>Bacteria</taxon>
        <taxon>Pseudomonadati</taxon>
        <taxon>Pseudomonadota</taxon>
        <taxon>Alphaproteobacteria</taxon>
        <taxon>Rhodobacterales</taxon>
        <taxon>Roseobacteraceae</taxon>
        <taxon>Ruegeria</taxon>
    </lineage>
</organism>
<accession>A0ABT0Q9U3</accession>
<gene>
    <name evidence="3" type="ORF">M3P21_19220</name>
</gene>
<proteinExistence type="predicted"/>
<sequence>MKDQICSNPDCQIGENNSCLQGHDPVESCPNFGKQAEEARPADSTETDEVPLSEEIEPAKVRLPSGEPFTQDDVNAHFLKRPAQMVAIVGDTSSGKSTLICSIYDRFHRAPFADRIFAGSGTLTAFEEVGHYAKANSGMYRPDTPRTSLSQGLQFFHLATSPSNKPTQTADLFLSDRAGESYREGLDTPAHLYDLQELKLARTVAVLVDGARLVRPVEQHEVLDTARQLVRAMVDSGTLSTAQHLQVILTKRDEIQRAGDAEQTVLRFQATVERIAQDFGGCLASVTLFEIAARDPHSQFEPAHGCAALLQSWLTAKEPDPVRVPPTKEIDTRFDLLAENRKFGALS</sequence>
<reference evidence="3" key="1">
    <citation type="submission" date="2022-05" db="EMBL/GenBank/DDBJ databases">
        <authorList>
            <person name="Park J.-S."/>
        </authorList>
    </citation>
    <scope>NUCLEOTIDE SEQUENCE</scope>
    <source>
        <strain evidence="3">2012CJ41-6</strain>
    </source>
</reference>
<dbReference type="Pfam" id="PF19993">
    <property type="entry name" value="DO-GTPase2"/>
    <property type="match status" value="1"/>
</dbReference>
<protein>
    <recommendedName>
        <fullName evidence="2">Double-GTPase 2 domain-containing protein</fullName>
    </recommendedName>
</protein>
<evidence type="ECO:0000256" key="1">
    <source>
        <dbReference type="SAM" id="MobiDB-lite"/>
    </source>
</evidence>
<feature type="region of interest" description="Disordered" evidence="1">
    <location>
        <begin position="24"/>
        <end position="53"/>
    </location>
</feature>
<evidence type="ECO:0000259" key="2">
    <source>
        <dbReference type="Pfam" id="PF19993"/>
    </source>
</evidence>
<name>A0ABT0Q9U3_9RHOB</name>
<comment type="caution">
    <text evidence="3">The sequence shown here is derived from an EMBL/GenBank/DDBJ whole genome shotgun (WGS) entry which is preliminary data.</text>
</comment>
<dbReference type="SUPFAM" id="SSF52540">
    <property type="entry name" value="P-loop containing nucleoside triphosphate hydrolases"/>
    <property type="match status" value="1"/>
</dbReference>
<dbReference type="EMBL" id="JAMFMB010000034">
    <property type="protein sequence ID" value="MCL6285664.1"/>
    <property type="molecule type" value="Genomic_DNA"/>
</dbReference>
<dbReference type="Proteomes" id="UP001203880">
    <property type="component" value="Unassembled WGS sequence"/>
</dbReference>